<dbReference type="CDD" id="cd06257">
    <property type="entry name" value="DnaJ"/>
    <property type="match status" value="1"/>
</dbReference>
<dbReference type="PRINTS" id="PR00625">
    <property type="entry name" value="JDOMAIN"/>
</dbReference>
<feature type="compositionally biased region" description="Basic and acidic residues" evidence="1">
    <location>
        <begin position="178"/>
        <end position="192"/>
    </location>
</feature>
<feature type="compositionally biased region" description="Basic and acidic residues" evidence="1">
    <location>
        <begin position="146"/>
        <end position="167"/>
    </location>
</feature>
<dbReference type="PROSITE" id="PS50076">
    <property type="entry name" value="DNAJ_2"/>
    <property type="match status" value="1"/>
</dbReference>
<dbReference type="SMART" id="SM00271">
    <property type="entry name" value="DnaJ"/>
    <property type="match status" value="1"/>
</dbReference>
<dbReference type="PANTHER" id="PTHR43908">
    <property type="entry name" value="AT29763P-RELATED"/>
    <property type="match status" value="1"/>
</dbReference>
<dbReference type="SUPFAM" id="SSF46565">
    <property type="entry name" value="Chaperone J-domain"/>
    <property type="match status" value="1"/>
</dbReference>
<dbReference type="GO" id="GO:0071218">
    <property type="term" value="P:cellular response to misfolded protein"/>
    <property type="evidence" value="ECO:0007669"/>
    <property type="project" value="TreeGrafter"/>
</dbReference>
<feature type="domain" description="J" evidence="2">
    <location>
        <begin position="3"/>
        <end position="65"/>
    </location>
</feature>
<dbReference type="Gene3D" id="1.10.287.110">
    <property type="entry name" value="DnaJ domain"/>
    <property type="match status" value="1"/>
</dbReference>
<feature type="compositionally biased region" description="Basic and acidic residues" evidence="1">
    <location>
        <begin position="116"/>
        <end position="129"/>
    </location>
</feature>
<dbReference type="Pfam" id="PF00226">
    <property type="entry name" value="DnaJ"/>
    <property type="match status" value="1"/>
</dbReference>
<proteinExistence type="predicted"/>
<dbReference type="GO" id="GO:0030544">
    <property type="term" value="F:Hsp70 protein binding"/>
    <property type="evidence" value="ECO:0007669"/>
    <property type="project" value="TreeGrafter"/>
</dbReference>
<evidence type="ECO:0000313" key="3">
    <source>
        <dbReference type="EMBL" id="CAD9035944.1"/>
    </source>
</evidence>
<feature type="region of interest" description="Disordered" evidence="1">
    <location>
        <begin position="116"/>
        <end position="206"/>
    </location>
</feature>
<dbReference type="GO" id="GO:0005789">
    <property type="term" value="C:endoplasmic reticulum membrane"/>
    <property type="evidence" value="ECO:0007669"/>
    <property type="project" value="TreeGrafter"/>
</dbReference>
<dbReference type="PANTHER" id="PTHR43908:SF3">
    <property type="entry name" value="AT29763P-RELATED"/>
    <property type="match status" value="1"/>
</dbReference>
<name>A0A7S1J983_9EUGL</name>
<evidence type="ECO:0000256" key="1">
    <source>
        <dbReference type="SAM" id="MobiDB-lite"/>
    </source>
</evidence>
<dbReference type="EMBL" id="HBGA01127364">
    <property type="protein sequence ID" value="CAD9035944.1"/>
    <property type="molecule type" value="Transcribed_RNA"/>
</dbReference>
<dbReference type="InterPro" id="IPR018253">
    <property type="entry name" value="DnaJ_domain_CS"/>
</dbReference>
<dbReference type="InterPro" id="IPR001623">
    <property type="entry name" value="DnaJ_domain"/>
</dbReference>
<dbReference type="PROSITE" id="PS00636">
    <property type="entry name" value="DNAJ_1"/>
    <property type="match status" value="1"/>
</dbReference>
<evidence type="ECO:0000259" key="2">
    <source>
        <dbReference type="PROSITE" id="PS50076"/>
    </source>
</evidence>
<accession>A0A7S1J983</accession>
<dbReference type="AlphaFoldDB" id="A0A7S1J983"/>
<protein>
    <recommendedName>
        <fullName evidence="2">J domain-containing protein</fullName>
    </recommendedName>
</protein>
<organism evidence="3">
    <name type="scientific">Eutreptiella gymnastica</name>
    <dbReference type="NCBI Taxonomy" id="73025"/>
    <lineage>
        <taxon>Eukaryota</taxon>
        <taxon>Discoba</taxon>
        <taxon>Euglenozoa</taxon>
        <taxon>Euglenida</taxon>
        <taxon>Spirocuta</taxon>
        <taxon>Euglenophyceae</taxon>
        <taxon>Eutreptiales</taxon>
        <taxon>Eutreptiaceae</taxon>
        <taxon>Eutreptiella</taxon>
    </lineage>
</organism>
<gene>
    <name evidence="3" type="ORF">EGYM00392_LOCUS47098</name>
</gene>
<reference evidence="3" key="1">
    <citation type="submission" date="2021-01" db="EMBL/GenBank/DDBJ databases">
        <authorList>
            <person name="Corre E."/>
            <person name="Pelletier E."/>
            <person name="Niang G."/>
            <person name="Scheremetjew M."/>
            <person name="Finn R."/>
            <person name="Kale V."/>
            <person name="Holt S."/>
            <person name="Cochrane G."/>
            <person name="Meng A."/>
            <person name="Brown T."/>
            <person name="Cohen L."/>
        </authorList>
    </citation>
    <scope>NUCLEOTIDE SEQUENCE</scope>
    <source>
        <strain evidence="3">NIES-381</strain>
    </source>
</reference>
<dbReference type="InterPro" id="IPR051100">
    <property type="entry name" value="DnaJ_subfamily_B/C"/>
</dbReference>
<dbReference type="InterPro" id="IPR036869">
    <property type="entry name" value="J_dom_sf"/>
</dbReference>
<sequence length="266" mass="31412">MPTYYDTLGVRRTASAAEIKQAYRKKALENHPDKNPTGEAVFKEVTKAYSVLGNASEKAEYDMELDREERRRHMPSGMQHGMTSTQAKAFKKEEDNLMTKILQQDQYMRAKAAAEAERKGTGFDRKDFESWAQKAAAEMSGQNSEEMQRRQEERRRQQEAERADQEARRRRLREIEEDLQRQKEQERLREQQEAQASKTQDAEFERTKQSLLQKIWDEESRFQSAKRVLEAKFDAQYNDEMDRQRDAFRQECDRLRAQAQAQLRSG</sequence>